<protein>
    <submittedName>
        <fullName evidence="2">Uncharacterized protein</fullName>
    </submittedName>
</protein>
<keyword evidence="1" id="KW-0812">Transmembrane</keyword>
<keyword evidence="3" id="KW-1185">Reference proteome</keyword>
<name>A0AAX3ZXT0_9CAUD</name>
<organism evidence="2 3">
    <name type="scientific">Roseobacter phage CRP-403</name>
    <dbReference type="NCBI Taxonomy" id="3072849"/>
    <lineage>
        <taxon>Viruses</taxon>
        <taxon>Duplodnaviria</taxon>
        <taxon>Heunggongvirae</taxon>
        <taxon>Uroviricota</taxon>
        <taxon>Caudoviricetes</taxon>
        <taxon>Autographivirales</taxon>
        <taxon>Autographivirales incertae sedis</taxon>
        <taxon>Shangxiadianvirus</taxon>
        <taxon>Shangxiadianvirus CRP403</taxon>
    </lineage>
</organism>
<evidence type="ECO:0000313" key="3">
    <source>
        <dbReference type="Proteomes" id="UP001304225"/>
    </source>
</evidence>
<dbReference type="Proteomes" id="UP001304225">
    <property type="component" value="Segment"/>
</dbReference>
<sequence>MLAELAACNAAFQTIKTFVGNGKSIADCAQQISTIVSNKEVIEKKLQKKRSGFMANLKSQTATDLEEFLALEKIKEHEAALKQLMIYQGRGGMWDDFVKFQAEARKRRRQEKIEADRKREELVESIAIGVLFFTILAVAVTATYFIYIR</sequence>
<evidence type="ECO:0000313" key="2">
    <source>
        <dbReference type="EMBL" id="WMM95752.1"/>
    </source>
</evidence>
<accession>A0AAX3ZXT0</accession>
<feature type="transmembrane region" description="Helical" evidence="1">
    <location>
        <begin position="126"/>
        <end position="147"/>
    </location>
</feature>
<reference evidence="2 3" key="1">
    <citation type="submission" date="2023-08" db="EMBL/GenBank/DDBJ databases">
        <authorList>
            <person name="Du S."/>
            <person name="Wu Z."/>
            <person name="Wu Y."/>
            <person name="Yang M."/>
            <person name="Shao J."/>
            <person name="Liu H."/>
            <person name="Zhao Y."/>
            <person name="Zhang Z."/>
        </authorList>
    </citation>
    <scope>NUCLEOTIDE SEQUENCE [LARGE SCALE GENOMIC DNA]</scope>
</reference>
<dbReference type="EMBL" id="OR420752">
    <property type="protein sequence ID" value="WMM95752.1"/>
    <property type="molecule type" value="Genomic_DNA"/>
</dbReference>
<keyword evidence="1" id="KW-1133">Transmembrane helix</keyword>
<keyword evidence="1" id="KW-0472">Membrane</keyword>
<proteinExistence type="predicted"/>
<evidence type="ECO:0000256" key="1">
    <source>
        <dbReference type="SAM" id="Phobius"/>
    </source>
</evidence>
<gene>
    <name evidence="2" type="ORF">CRP403_gp38</name>
</gene>